<keyword evidence="3" id="KW-1185">Reference proteome</keyword>
<feature type="coiled-coil region" evidence="1">
    <location>
        <begin position="19"/>
        <end position="53"/>
    </location>
</feature>
<sequence>MEEKLFEKTKEIEDPKLKLMSHENQTRTLEQENKELRNEIDSNQVTLREEMARGKQAKRREVELEKVLIAKEKIINLHDEIEELKHCTWDQSGYFTEGFAKTNVLEEEMDEGRIADDSCLDGIERNSKNLREEIVEQEKRLTGNVRKWRFKISGRITTEKKKQAKKSR</sequence>
<evidence type="ECO:0000313" key="2">
    <source>
        <dbReference type="EMBL" id="KAL3281730.1"/>
    </source>
</evidence>
<evidence type="ECO:0000313" key="3">
    <source>
        <dbReference type="Proteomes" id="UP001516400"/>
    </source>
</evidence>
<gene>
    <name evidence="2" type="ORF">HHI36_004934</name>
</gene>
<protein>
    <submittedName>
        <fullName evidence="2">Uncharacterized protein</fullName>
    </submittedName>
</protein>
<accession>A0ABD2NSV7</accession>
<dbReference type="AlphaFoldDB" id="A0ABD2NSV7"/>
<dbReference type="EMBL" id="JABFTP020000144">
    <property type="protein sequence ID" value="KAL3281730.1"/>
    <property type="molecule type" value="Genomic_DNA"/>
</dbReference>
<dbReference type="Proteomes" id="UP001516400">
    <property type="component" value="Unassembled WGS sequence"/>
</dbReference>
<comment type="caution">
    <text evidence="2">The sequence shown here is derived from an EMBL/GenBank/DDBJ whole genome shotgun (WGS) entry which is preliminary data.</text>
</comment>
<evidence type="ECO:0000256" key="1">
    <source>
        <dbReference type="SAM" id="Coils"/>
    </source>
</evidence>
<organism evidence="2 3">
    <name type="scientific">Cryptolaemus montrouzieri</name>
    <dbReference type="NCBI Taxonomy" id="559131"/>
    <lineage>
        <taxon>Eukaryota</taxon>
        <taxon>Metazoa</taxon>
        <taxon>Ecdysozoa</taxon>
        <taxon>Arthropoda</taxon>
        <taxon>Hexapoda</taxon>
        <taxon>Insecta</taxon>
        <taxon>Pterygota</taxon>
        <taxon>Neoptera</taxon>
        <taxon>Endopterygota</taxon>
        <taxon>Coleoptera</taxon>
        <taxon>Polyphaga</taxon>
        <taxon>Cucujiformia</taxon>
        <taxon>Coccinelloidea</taxon>
        <taxon>Coccinellidae</taxon>
        <taxon>Scymninae</taxon>
        <taxon>Scymnini</taxon>
        <taxon>Cryptolaemus</taxon>
    </lineage>
</organism>
<keyword evidence="1" id="KW-0175">Coiled coil</keyword>
<proteinExistence type="predicted"/>
<reference evidence="2 3" key="1">
    <citation type="journal article" date="2021" name="BMC Biol.">
        <title>Horizontally acquired antibacterial genes associated with adaptive radiation of ladybird beetles.</title>
        <authorList>
            <person name="Li H.S."/>
            <person name="Tang X.F."/>
            <person name="Huang Y.H."/>
            <person name="Xu Z.Y."/>
            <person name="Chen M.L."/>
            <person name="Du X.Y."/>
            <person name="Qiu B.Y."/>
            <person name="Chen P.T."/>
            <person name="Zhang W."/>
            <person name="Slipinski A."/>
            <person name="Escalona H.E."/>
            <person name="Waterhouse R.M."/>
            <person name="Zwick A."/>
            <person name="Pang H."/>
        </authorList>
    </citation>
    <scope>NUCLEOTIDE SEQUENCE [LARGE SCALE GENOMIC DNA]</scope>
    <source>
        <strain evidence="2">SYSU2018</strain>
    </source>
</reference>
<name>A0ABD2NSV7_9CUCU</name>